<dbReference type="AlphaFoldDB" id="A0A7V8GQJ2"/>
<evidence type="ECO:0000313" key="6">
    <source>
        <dbReference type="Proteomes" id="UP000462066"/>
    </source>
</evidence>
<protein>
    <submittedName>
        <fullName evidence="5">Gamma-glutamyltransferase</fullName>
    </submittedName>
</protein>
<sequence>MAGAAAAGLGAAAGAALPALARAPRRRGLDGLDAHPGPKQMATADGAMVVTSNPLATRAGIEVLREGGNACDAVLAAAMVQLVTEPHMTSITGGLSMMYRDAASGEATYLNGNVNAPLAPLPGFSGADLYSGRGVPVPGWWPAFEAARQRWGRIGRARLMRDAIDIAREGFAVDPRLFASYSGSADNIGIHPQGREVFWPDGYLVMPGQALKQARVARTLERLRDEGMDYYTGDFARAFSAECRRGGGVIVPEDLRAYRPMFQRPVQGSYRDRYTLIGSPAPDDGGMMLVEALNLLEHVDLARLGPASESFETLQWLIRVHNEVYYAPPRQGDLDTAPEDVALLLSKEYAARRFELMSQRDPHPTGRVMPTPGTIHISAMDRDRNVASCTHSHMAGGWENGLFAEGFQLSGGGSFFQRILPQPGARATVYLAPNIVMRGDAPVIASGSPSVSLVACVLQNLVNLMDFGMDVRQSVHQPRFGARPHNPQNGWERGNILECGFSEGIQRQYLAWAGERRLWHKLVQPWASLTGGFEAVVQDPDSGRLSACADPRRAGVAMGL</sequence>
<evidence type="ECO:0000256" key="2">
    <source>
        <dbReference type="ARBA" id="ARBA00022679"/>
    </source>
</evidence>
<evidence type="ECO:0000256" key="1">
    <source>
        <dbReference type="ARBA" id="ARBA00009381"/>
    </source>
</evidence>
<keyword evidence="6" id="KW-1185">Reference proteome</keyword>
<reference evidence="5 6" key="1">
    <citation type="submission" date="2017-10" db="EMBL/GenBank/DDBJ databases">
        <title>Whole genome sequencing of Pseudoxanthomonas broegbernensis DSM 12573(T).</title>
        <authorList>
            <person name="Kumar S."/>
            <person name="Bansal K."/>
            <person name="Kaur A."/>
            <person name="Patil P."/>
            <person name="Sharma S."/>
            <person name="Patil P.B."/>
        </authorList>
    </citation>
    <scope>NUCLEOTIDE SEQUENCE [LARGE SCALE GENOMIC DNA]</scope>
    <source>
        <strain evidence="5 6">DSM 12573</strain>
    </source>
</reference>
<keyword evidence="3" id="KW-0378">Hydrolase</keyword>
<accession>A0A7V8GQJ2</accession>
<dbReference type="Gene3D" id="3.60.20.40">
    <property type="match status" value="1"/>
</dbReference>
<name>A0A7V8GQJ2_9GAMM</name>
<dbReference type="PANTHER" id="PTHR43199:SF1">
    <property type="entry name" value="GLUTATHIONE HYDROLASE PROENZYME"/>
    <property type="match status" value="1"/>
</dbReference>
<proteinExistence type="inferred from homology"/>
<dbReference type="PANTHER" id="PTHR43199">
    <property type="entry name" value="GLUTATHIONE HYDROLASE"/>
    <property type="match status" value="1"/>
</dbReference>
<keyword evidence="4" id="KW-0865">Zymogen</keyword>
<dbReference type="InterPro" id="IPR051792">
    <property type="entry name" value="GGT_bact"/>
</dbReference>
<evidence type="ECO:0000313" key="5">
    <source>
        <dbReference type="EMBL" id="KAF1688231.1"/>
    </source>
</evidence>
<keyword evidence="2 5" id="KW-0808">Transferase</keyword>
<evidence type="ECO:0000256" key="4">
    <source>
        <dbReference type="ARBA" id="ARBA00023145"/>
    </source>
</evidence>
<dbReference type="EMBL" id="MWIP01000001">
    <property type="protein sequence ID" value="KAF1688231.1"/>
    <property type="molecule type" value="Genomic_DNA"/>
</dbReference>
<dbReference type="PRINTS" id="PR01210">
    <property type="entry name" value="GGTRANSPTASE"/>
</dbReference>
<dbReference type="SUPFAM" id="SSF56235">
    <property type="entry name" value="N-terminal nucleophile aminohydrolases (Ntn hydrolases)"/>
    <property type="match status" value="1"/>
</dbReference>
<evidence type="ECO:0000256" key="3">
    <source>
        <dbReference type="ARBA" id="ARBA00022801"/>
    </source>
</evidence>
<dbReference type="GO" id="GO:0016787">
    <property type="term" value="F:hydrolase activity"/>
    <property type="evidence" value="ECO:0007669"/>
    <property type="project" value="UniProtKB-KW"/>
</dbReference>
<comment type="similarity">
    <text evidence="1">Belongs to the gamma-glutamyltransferase family.</text>
</comment>
<dbReference type="InterPro" id="IPR043137">
    <property type="entry name" value="GGT_ssub_C"/>
</dbReference>
<dbReference type="Gene3D" id="1.10.246.130">
    <property type="match status" value="1"/>
</dbReference>
<dbReference type="Proteomes" id="UP000462066">
    <property type="component" value="Unassembled WGS sequence"/>
</dbReference>
<dbReference type="InterPro" id="IPR029055">
    <property type="entry name" value="Ntn_hydrolases_N"/>
</dbReference>
<dbReference type="InterPro" id="IPR043138">
    <property type="entry name" value="GGT_lsub"/>
</dbReference>
<gene>
    <name evidence="5" type="ORF">B1992_01490</name>
</gene>
<comment type="caution">
    <text evidence="5">The sequence shown here is derived from an EMBL/GenBank/DDBJ whole genome shotgun (WGS) entry which is preliminary data.</text>
</comment>
<dbReference type="Pfam" id="PF01019">
    <property type="entry name" value="G_glu_transpept"/>
    <property type="match status" value="1"/>
</dbReference>
<dbReference type="GO" id="GO:0016740">
    <property type="term" value="F:transferase activity"/>
    <property type="evidence" value="ECO:0007669"/>
    <property type="project" value="UniProtKB-KW"/>
</dbReference>
<organism evidence="5 6">
    <name type="scientific">Pseudoxanthomonas broegbernensis</name>
    <dbReference type="NCBI Taxonomy" id="83619"/>
    <lineage>
        <taxon>Bacteria</taxon>
        <taxon>Pseudomonadati</taxon>
        <taxon>Pseudomonadota</taxon>
        <taxon>Gammaproteobacteria</taxon>
        <taxon>Lysobacterales</taxon>
        <taxon>Lysobacteraceae</taxon>
        <taxon>Pseudoxanthomonas</taxon>
    </lineage>
</organism>